<sequence>MASLTCVQDTGVRFNNRGDKINTTSQARTEQLLYHLQNALEDTRDTSNTPRYTPTQTMDSLPIIEPTSPSSPRKTKLRRALALEDMMADISLCDHEDQIRNIKDTEYQHFSWEFLDICDISRESTDVKITQKPRVRAATLTASASAAKKLDLEEKISAALDGLDSRAFVRPPQAEFLLKKTLRGA</sequence>
<feature type="compositionally biased region" description="Polar residues" evidence="1">
    <location>
        <begin position="46"/>
        <end position="59"/>
    </location>
</feature>
<dbReference type="Proteomes" id="UP000663193">
    <property type="component" value="Chromosome 6"/>
</dbReference>
<proteinExistence type="predicted"/>
<dbReference type="RefSeq" id="XP_001791870.1">
    <property type="nucleotide sequence ID" value="XM_001791818.1"/>
</dbReference>
<reference evidence="3" key="1">
    <citation type="journal article" date="2021" name="BMC Genomics">
        <title>Chromosome-level genome assembly and manually-curated proteome of model necrotroph Parastagonospora nodorum Sn15 reveals a genome-wide trove of candidate effector homologs, and redundancy of virulence-related functions within an accessory chromosome.</title>
        <authorList>
            <person name="Bertazzoni S."/>
            <person name="Jones D.A.B."/>
            <person name="Phan H.T."/>
            <person name="Tan K.-C."/>
            <person name="Hane J.K."/>
        </authorList>
    </citation>
    <scope>NUCLEOTIDE SEQUENCE [LARGE SCALE GENOMIC DNA]</scope>
    <source>
        <strain evidence="3">SN15 / ATCC MYA-4574 / FGSC 10173)</strain>
    </source>
</reference>
<evidence type="ECO:0000256" key="1">
    <source>
        <dbReference type="SAM" id="MobiDB-lite"/>
    </source>
</evidence>
<accession>A0A7U2F0B2</accession>
<name>A0A7U2F0B2_PHANO</name>
<gene>
    <name evidence="2" type="ORF">JI435_012160</name>
</gene>
<dbReference type="EMBL" id="CP069028">
    <property type="protein sequence ID" value="QRC96272.1"/>
    <property type="molecule type" value="Genomic_DNA"/>
</dbReference>
<keyword evidence="3" id="KW-1185">Reference proteome</keyword>
<evidence type="ECO:0000313" key="3">
    <source>
        <dbReference type="Proteomes" id="UP000663193"/>
    </source>
</evidence>
<dbReference type="VEuPathDB" id="FungiDB:JI435_012160"/>
<feature type="region of interest" description="Disordered" evidence="1">
    <location>
        <begin position="44"/>
        <end position="73"/>
    </location>
</feature>
<dbReference type="KEGG" id="pno:SNOG_01216"/>
<organism evidence="2 3">
    <name type="scientific">Phaeosphaeria nodorum (strain SN15 / ATCC MYA-4574 / FGSC 10173)</name>
    <name type="common">Glume blotch fungus</name>
    <name type="synonym">Parastagonospora nodorum</name>
    <dbReference type="NCBI Taxonomy" id="321614"/>
    <lineage>
        <taxon>Eukaryota</taxon>
        <taxon>Fungi</taxon>
        <taxon>Dikarya</taxon>
        <taxon>Ascomycota</taxon>
        <taxon>Pezizomycotina</taxon>
        <taxon>Dothideomycetes</taxon>
        <taxon>Pleosporomycetidae</taxon>
        <taxon>Pleosporales</taxon>
        <taxon>Pleosporineae</taxon>
        <taxon>Phaeosphaeriaceae</taxon>
        <taxon>Parastagonospora</taxon>
    </lineage>
</organism>
<evidence type="ECO:0000313" key="2">
    <source>
        <dbReference type="EMBL" id="QRC96272.1"/>
    </source>
</evidence>
<protein>
    <submittedName>
        <fullName evidence="2">Uncharacterized protein</fullName>
    </submittedName>
</protein>
<dbReference type="AlphaFoldDB" id="A0A7U2F0B2"/>